<accession>A0A392P4M7</accession>
<evidence type="ECO:0000313" key="1">
    <source>
        <dbReference type="EMBL" id="MCI06246.1"/>
    </source>
</evidence>
<name>A0A392P4M7_9FABA</name>
<reference evidence="1 2" key="1">
    <citation type="journal article" date="2018" name="Front. Plant Sci.">
        <title>Red Clover (Trifolium pratense) and Zigzag Clover (T. medium) - A Picture of Genomic Similarities and Differences.</title>
        <authorList>
            <person name="Dluhosova J."/>
            <person name="Istvanek J."/>
            <person name="Nedelnik J."/>
            <person name="Repkova J."/>
        </authorList>
    </citation>
    <scope>NUCLEOTIDE SEQUENCE [LARGE SCALE GENOMIC DNA]</scope>
    <source>
        <strain evidence="2">cv. 10/8</strain>
        <tissue evidence="1">Leaf</tissue>
    </source>
</reference>
<dbReference type="Proteomes" id="UP000265520">
    <property type="component" value="Unassembled WGS sequence"/>
</dbReference>
<dbReference type="EMBL" id="LXQA010061242">
    <property type="protein sequence ID" value="MCI06246.1"/>
    <property type="molecule type" value="Genomic_DNA"/>
</dbReference>
<protein>
    <submittedName>
        <fullName evidence="1">Uncharacterized protein</fullName>
    </submittedName>
</protein>
<keyword evidence="2" id="KW-1185">Reference proteome</keyword>
<evidence type="ECO:0000313" key="2">
    <source>
        <dbReference type="Proteomes" id="UP000265520"/>
    </source>
</evidence>
<organism evidence="1 2">
    <name type="scientific">Trifolium medium</name>
    <dbReference type="NCBI Taxonomy" id="97028"/>
    <lineage>
        <taxon>Eukaryota</taxon>
        <taxon>Viridiplantae</taxon>
        <taxon>Streptophyta</taxon>
        <taxon>Embryophyta</taxon>
        <taxon>Tracheophyta</taxon>
        <taxon>Spermatophyta</taxon>
        <taxon>Magnoliopsida</taxon>
        <taxon>eudicotyledons</taxon>
        <taxon>Gunneridae</taxon>
        <taxon>Pentapetalae</taxon>
        <taxon>rosids</taxon>
        <taxon>fabids</taxon>
        <taxon>Fabales</taxon>
        <taxon>Fabaceae</taxon>
        <taxon>Papilionoideae</taxon>
        <taxon>50 kb inversion clade</taxon>
        <taxon>NPAAA clade</taxon>
        <taxon>Hologalegina</taxon>
        <taxon>IRL clade</taxon>
        <taxon>Trifolieae</taxon>
        <taxon>Trifolium</taxon>
    </lineage>
</organism>
<dbReference type="AlphaFoldDB" id="A0A392P4M7"/>
<proteinExistence type="predicted"/>
<sequence length="73" mass="7883">MDLNASSTVDQTLIVGDANTYANVRKLKITKIQDRFQAGAVERLETVLVCSVAFCSVSADIGNSGMGWLTEKM</sequence>
<comment type="caution">
    <text evidence="1">The sequence shown here is derived from an EMBL/GenBank/DDBJ whole genome shotgun (WGS) entry which is preliminary data.</text>
</comment>